<keyword evidence="3" id="KW-1185">Reference proteome</keyword>
<dbReference type="GO" id="GO:0005886">
    <property type="term" value="C:plasma membrane"/>
    <property type="evidence" value="ECO:0007669"/>
    <property type="project" value="TreeGrafter"/>
</dbReference>
<feature type="transmembrane region" description="Helical" evidence="1">
    <location>
        <begin position="254"/>
        <end position="275"/>
    </location>
</feature>
<feature type="transmembrane region" description="Helical" evidence="1">
    <location>
        <begin position="7"/>
        <end position="40"/>
    </location>
</feature>
<proteinExistence type="predicted"/>
<feature type="transmembrane region" description="Helical" evidence="1">
    <location>
        <begin position="79"/>
        <end position="109"/>
    </location>
</feature>
<feature type="transmembrane region" description="Helical" evidence="1">
    <location>
        <begin position="282"/>
        <end position="299"/>
    </location>
</feature>
<dbReference type="RefSeq" id="WP_148621870.1">
    <property type="nucleotide sequence ID" value="NZ_SDGZ01000006.1"/>
</dbReference>
<evidence type="ECO:0000313" key="2">
    <source>
        <dbReference type="EMBL" id="TYC50670.1"/>
    </source>
</evidence>
<evidence type="ECO:0000313" key="3">
    <source>
        <dbReference type="Proteomes" id="UP000371977"/>
    </source>
</evidence>
<feature type="transmembrane region" description="Helical" evidence="1">
    <location>
        <begin position="319"/>
        <end position="343"/>
    </location>
</feature>
<dbReference type="OrthoDB" id="86125at2"/>
<keyword evidence="1" id="KW-0472">Membrane</keyword>
<dbReference type="EMBL" id="SDGZ01000006">
    <property type="protein sequence ID" value="TYC50670.1"/>
    <property type="molecule type" value="Genomic_DNA"/>
</dbReference>
<organism evidence="2 3">
    <name type="scientific">Weissella muntiaci</name>
    <dbReference type="NCBI Taxonomy" id="2508881"/>
    <lineage>
        <taxon>Bacteria</taxon>
        <taxon>Bacillati</taxon>
        <taxon>Bacillota</taxon>
        <taxon>Bacilli</taxon>
        <taxon>Lactobacillales</taxon>
        <taxon>Lactobacillaceae</taxon>
        <taxon>Weissella</taxon>
    </lineage>
</organism>
<keyword evidence="1" id="KW-1133">Transmembrane helix</keyword>
<feature type="transmembrane region" description="Helical" evidence="1">
    <location>
        <begin position="121"/>
        <end position="147"/>
    </location>
</feature>
<dbReference type="InterPro" id="IPR003474">
    <property type="entry name" value="Glcn_transporter"/>
</dbReference>
<sequence>MGLLGTIGILIGICTIILLVVKEVHITIAALIASLLVVLLNNMDVIKTLLGSEPVANPAKVGTFLYNPHAFMPALGDYIISYFAIFLFGAILAKFMEASGATVSIANFILKKFGSDSPYRVLVAVFVITTLLTYGGISLFVAMFAIIPLARALFKKLDIAWTLVTIPLWLGLATITMVMLPGTPAIQNVIPMTTLGTSLTADALPSLVAAVATTIFGLFYMRYALNKSLKKGENFATYADINDVDETNRELPSFGASISPLLLLIIIAISGSVLGNELVKKNVIYVALILAILLSVILFRKFISQPKTTLTLGTTSAFAPIIATASAVAFGAVVVGAPGFEVIQKAIFHMPGGSLISLTALTSVITAITGSSSGALGIVMPNFAQHYLAAGIQPQIIHRVAAVASGFATLVPQSGAFITFLALSKLKQKNSYKYAVTTVAVGNLIGLIIIILFASL</sequence>
<dbReference type="PANTHER" id="PTHR30354:SF7">
    <property type="entry name" value="BLL7963 PROTEIN"/>
    <property type="match status" value="1"/>
</dbReference>
<evidence type="ECO:0000256" key="1">
    <source>
        <dbReference type="SAM" id="Phobius"/>
    </source>
</evidence>
<feature type="transmembrane region" description="Helical" evidence="1">
    <location>
        <begin position="400"/>
        <end position="422"/>
    </location>
</feature>
<keyword evidence="1" id="KW-0812">Transmembrane</keyword>
<feature type="transmembrane region" description="Helical" evidence="1">
    <location>
        <begin position="355"/>
        <end position="380"/>
    </location>
</feature>
<name>A0A6C2C9F5_9LACO</name>
<reference evidence="2 3" key="1">
    <citation type="submission" date="2019-01" db="EMBL/GenBank/DDBJ databases">
        <title>Weissella sp. nov., a novel lactic acid bacterium isolated from animal feces.</title>
        <authorList>
            <person name="Wang L.-T."/>
        </authorList>
    </citation>
    <scope>NUCLEOTIDE SEQUENCE [LARGE SCALE GENOMIC DNA]</scope>
    <source>
        <strain evidence="2 3">8H-2</strain>
    </source>
</reference>
<feature type="transmembrane region" description="Helical" evidence="1">
    <location>
        <begin position="201"/>
        <end position="221"/>
    </location>
</feature>
<feature type="transmembrane region" description="Helical" evidence="1">
    <location>
        <begin position="159"/>
        <end position="180"/>
    </location>
</feature>
<dbReference type="Pfam" id="PF02447">
    <property type="entry name" value="GntP_permease"/>
    <property type="match status" value="1"/>
</dbReference>
<dbReference type="PANTHER" id="PTHR30354">
    <property type="entry name" value="GNT FAMILY GLUCONATE TRANSPORTER"/>
    <property type="match status" value="1"/>
</dbReference>
<dbReference type="GO" id="GO:0015128">
    <property type="term" value="F:gluconate transmembrane transporter activity"/>
    <property type="evidence" value="ECO:0007669"/>
    <property type="project" value="InterPro"/>
</dbReference>
<dbReference type="AlphaFoldDB" id="A0A6C2C9F5"/>
<protein>
    <submittedName>
        <fullName evidence="2">GntP family permease</fullName>
    </submittedName>
</protein>
<accession>A0A6C2C9F5</accession>
<gene>
    <name evidence="2" type="ORF">ESZ50_01670</name>
</gene>
<dbReference type="Proteomes" id="UP000371977">
    <property type="component" value="Unassembled WGS sequence"/>
</dbReference>
<feature type="transmembrane region" description="Helical" evidence="1">
    <location>
        <begin position="434"/>
        <end position="454"/>
    </location>
</feature>
<comment type="caution">
    <text evidence="2">The sequence shown here is derived from an EMBL/GenBank/DDBJ whole genome shotgun (WGS) entry which is preliminary data.</text>
</comment>